<dbReference type="AlphaFoldDB" id="A0A7Z0Q809"/>
<reference evidence="2 3" key="3">
    <citation type="journal article" date="2022" name="Int. J. Syst. Evol. Microbiol.">
        <title>Strains of Bradyrhizobium barranii sp. nov. associated with legumes native to Canada are symbionts of soybeans and belong to different subspecies (subsp. barranii subsp. nov. and subsp. apii subsp. nov.) and symbiovars (sv. glycinearum and sv. septentrionale).</title>
        <authorList>
            <person name="Bromfield E.S.P."/>
            <person name="Cloutier S."/>
            <person name="Wasai-Hara S."/>
            <person name="Minamisawa K."/>
        </authorList>
    </citation>
    <scope>NUCLEOTIDE SEQUENCE [LARGE SCALE GENOMIC DNA]</scope>
    <source>
        <strain evidence="2 3">323S2</strain>
    </source>
</reference>
<name>A0A7Z0Q809_9BRAD</name>
<evidence type="ECO:0000313" key="2">
    <source>
        <dbReference type="EMBL" id="UGX95263.1"/>
    </source>
</evidence>
<gene>
    <name evidence="2" type="ORF">G6321_00008990</name>
    <name evidence="1" type="ORF">G6321_09230</name>
</gene>
<reference evidence="1" key="2">
    <citation type="submission" date="2020-06" db="EMBL/GenBank/DDBJ databases">
        <title>Whole Genome Sequence of Bradyrhizobium sp. Strain 323S2.</title>
        <authorList>
            <person name="Bromfield E.S.P."/>
        </authorList>
    </citation>
    <scope>NUCLEOTIDE SEQUENCE [LARGE SCALE GENOMIC DNA]</scope>
    <source>
        <strain evidence="1">323S2</strain>
    </source>
</reference>
<evidence type="ECO:0000313" key="1">
    <source>
        <dbReference type="EMBL" id="NYY88634.1"/>
    </source>
</evidence>
<accession>A0A7Z0Q809</accession>
<dbReference type="EMBL" id="JACBFH010000001">
    <property type="protein sequence ID" value="NYY88634.1"/>
    <property type="molecule type" value="Genomic_DNA"/>
</dbReference>
<proteinExistence type="predicted"/>
<protein>
    <submittedName>
        <fullName evidence="1">Uncharacterized protein</fullName>
    </submittedName>
</protein>
<dbReference type="EMBL" id="CP088280">
    <property type="protein sequence ID" value="UGX95263.1"/>
    <property type="molecule type" value="Genomic_DNA"/>
</dbReference>
<dbReference type="RefSeq" id="WP_166344538.1">
    <property type="nucleotide sequence ID" value="NZ_CP088280.1"/>
</dbReference>
<reference evidence="2 3" key="1">
    <citation type="journal article" date="2017" name="Syst. Appl. Microbiol.">
        <title>Soybeans inoculated with root zone soils of Canadian native legumes harbour diverse and novel Bradyrhizobium spp. that possess agricultural potential.</title>
        <authorList>
            <person name="Bromfield E.S.P."/>
            <person name="Cloutier S."/>
            <person name="Tambong J.T."/>
            <person name="Tran Thi T.V."/>
        </authorList>
    </citation>
    <scope>NUCLEOTIDE SEQUENCE [LARGE SCALE GENOMIC DNA]</scope>
    <source>
        <strain evidence="2 3">323S2</strain>
    </source>
</reference>
<sequence length="80" mass="8524">MMQRADIVSSGIPPRGELEAMAASPSSTDARAWLTELLKARACLEVADSLEDGSQRFSQLIDFAQDIEGAAIQAFLSVPA</sequence>
<dbReference type="Proteomes" id="UP000564836">
    <property type="component" value="Chromosome"/>
</dbReference>
<organism evidence="1">
    <name type="scientific">Bradyrhizobium barranii subsp. barranii</name>
    <dbReference type="NCBI Taxonomy" id="2823807"/>
    <lineage>
        <taxon>Bacteria</taxon>
        <taxon>Pseudomonadati</taxon>
        <taxon>Pseudomonadota</taxon>
        <taxon>Alphaproteobacteria</taxon>
        <taxon>Hyphomicrobiales</taxon>
        <taxon>Nitrobacteraceae</taxon>
        <taxon>Bradyrhizobium</taxon>
        <taxon>Bradyrhizobium barranii</taxon>
    </lineage>
</organism>
<evidence type="ECO:0000313" key="3">
    <source>
        <dbReference type="Proteomes" id="UP000564836"/>
    </source>
</evidence>